<dbReference type="AlphaFoldDB" id="A0AA86QN50"/>
<dbReference type="EMBL" id="CAXDID020000113">
    <property type="protein sequence ID" value="CAL6030027.1"/>
    <property type="molecule type" value="Genomic_DNA"/>
</dbReference>
<evidence type="ECO:0000313" key="2">
    <source>
        <dbReference type="EMBL" id="CAL6030027.1"/>
    </source>
</evidence>
<evidence type="ECO:0000313" key="1">
    <source>
        <dbReference type="EMBL" id="CAI9962701.1"/>
    </source>
</evidence>
<reference evidence="1" key="1">
    <citation type="submission" date="2023-06" db="EMBL/GenBank/DDBJ databases">
        <authorList>
            <person name="Kurt Z."/>
        </authorList>
    </citation>
    <scope>NUCLEOTIDE SEQUENCE</scope>
</reference>
<keyword evidence="3" id="KW-1185">Reference proteome</keyword>
<dbReference type="Proteomes" id="UP001642409">
    <property type="component" value="Unassembled WGS sequence"/>
</dbReference>
<evidence type="ECO:0000313" key="3">
    <source>
        <dbReference type="Proteomes" id="UP001642409"/>
    </source>
</evidence>
<dbReference type="EMBL" id="CATOUU010000959">
    <property type="protein sequence ID" value="CAI9962701.1"/>
    <property type="molecule type" value="Genomic_DNA"/>
</dbReference>
<gene>
    <name evidence="2" type="ORF">HINF_LOCUS32904</name>
    <name evidence="1" type="ORF">HINF_LOCUS50346</name>
</gene>
<proteinExistence type="predicted"/>
<organism evidence="1">
    <name type="scientific">Hexamita inflata</name>
    <dbReference type="NCBI Taxonomy" id="28002"/>
    <lineage>
        <taxon>Eukaryota</taxon>
        <taxon>Metamonada</taxon>
        <taxon>Diplomonadida</taxon>
        <taxon>Hexamitidae</taxon>
        <taxon>Hexamitinae</taxon>
        <taxon>Hexamita</taxon>
    </lineage>
</organism>
<name>A0AA86QN50_9EUKA</name>
<sequence>MQDSFSYSESDTLPMYKQLTAKHTIDINVKLTVNMWEYLDSDGKYKGPFCNYDLDIMNQNGDLKRMGIKQVKCGSFQINLKEENYCITNFFEDIRVIFKDVVNASTQTGMDIIILTNVIKQEIFNVEKYENGTQYEIINTDLLKDYKNSIQYERTFADAVTQTGLSSKLSTQTRSYFQKLVITPTIEQCVNTELSLRRGYQDLQFVENVYYSYREIQ</sequence>
<accession>A0AA86QN50</accession>
<reference evidence="2 3" key="2">
    <citation type="submission" date="2024-07" db="EMBL/GenBank/DDBJ databases">
        <authorList>
            <person name="Akdeniz Z."/>
        </authorList>
    </citation>
    <scope>NUCLEOTIDE SEQUENCE [LARGE SCALE GENOMIC DNA]</scope>
</reference>
<protein>
    <submittedName>
        <fullName evidence="2">Hypothetical_protein</fullName>
    </submittedName>
</protein>
<comment type="caution">
    <text evidence="1">The sequence shown here is derived from an EMBL/GenBank/DDBJ whole genome shotgun (WGS) entry which is preliminary data.</text>
</comment>